<keyword evidence="3" id="KW-1185">Reference proteome</keyword>
<dbReference type="Gene3D" id="3.20.20.120">
    <property type="entry name" value="Enolase-like C-terminal domain"/>
    <property type="match status" value="1"/>
</dbReference>
<dbReference type="RefSeq" id="WP_077024144.1">
    <property type="nucleotide sequence ID" value="NZ_CP017641.1"/>
</dbReference>
<dbReference type="Proteomes" id="UP000187735">
    <property type="component" value="Chromosome"/>
</dbReference>
<name>A0A1P8WEP1_9PLAN</name>
<dbReference type="EMBL" id="CP017641">
    <property type="protein sequence ID" value="APZ92534.1"/>
    <property type="molecule type" value="Genomic_DNA"/>
</dbReference>
<dbReference type="InterPro" id="IPR036849">
    <property type="entry name" value="Enolase-like_C_sf"/>
</dbReference>
<accession>A0A1P8WEP1</accession>
<sequence>MSKGKATDVRILNVEIGFEAVSFRAPLKFGGRVVDHTYLINARVDVESRSGNQASGYGSMPVGNVWAWPSPNVEPADGEAAMKAYAEKFAELFASYPEFAHPLEIHFNVGAEFHHQAKKISDRLNLAEPLPQLAQLVSTSPIDAALHDAYGRVHKKNIFHLLSAEYCNEDLSYFLDEQFAGEYLDKYTLREPVAKLPLYHLVGALDPLTDADVTDRPDDDLPMTLGEWIAADGLTHLKIKLSGDNLDWDVDRVLAVEKIATDAQAKRGCAEWFYSCDFNEKCDSAEYVIEFLNRVKSSAAQAYDRIQYIEQPTSRDLEAASAAKMHDVAKLKPVVIDEALVDYEALLKCRELGYSGVALKACKGQTESLFAAAAAQKFDMFLCVQDLTCPGSSFLHSCSLAAHIPGIAAVEGNARQYCPGPNKKWRKRYPAVFDIKDGNIVTDRLNEHGLGFHLPEWVSSIPAGVKDDGADQVATTERIVKKTVRDES</sequence>
<reference evidence="2 3" key="1">
    <citation type="journal article" date="2016" name="Front. Microbiol.">
        <title>Fuerstia marisgermanicae gen. nov., sp. nov., an Unusual Member of the Phylum Planctomycetes from the German Wadden Sea.</title>
        <authorList>
            <person name="Kohn T."/>
            <person name="Heuer A."/>
            <person name="Jogler M."/>
            <person name="Vollmers J."/>
            <person name="Boedeker C."/>
            <person name="Bunk B."/>
            <person name="Rast P."/>
            <person name="Borchert D."/>
            <person name="Glockner I."/>
            <person name="Freese H.M."/>
            <person name="Klenk H.P."/>
            <person name="Overmann J."/>
            <person name="Kaster A.K."/>
            <person name="Rohde M."/>
            <person name="Wiegand S."/>
            <person name="Jogler C."/>
        </authorList>
    </citation>
    <scope>NUCLEOTIDE SEQUENCE [LARGE SCALE GENOMIC DNA]</scope>
    <source>
        <strain evidence="2 3">NH11</strain>
    </source>
</reference>
<protein>
    <submittedName>
        <fullName evidence="2">L-alanine-DL-glutamate epimerase of enolase superfamily protein</fullName>
    </submittedName>
</protein>
<dbReference type="KEGG" id="fmr:Fuma_02145"/>
<dbReference type="STRING" id="1891926.Fuma_02145"/>
<proteinExistence type="predicted"/>
<organism evidence="2 3">
    <name type="scientific">Fuerstiella marisgermanici</name>
    <dbReference type="NCBI Taxonomy" id="1891926"/>
    <lineage>
        <taxon>Bacteria</taxon>
        <taxon>Pseudomonadati</taxon>
        <taxon>Planctomycetota</taxon>
        <taxon>Planctomycetia</taxon>
        <taxon>Planctomycetales</taxon>
        <taxon>Planctomycetaceae</taxon>
        <taxon>Fuerstiella</taxon>
    </lineage>
</organism>
<dbReference type="InterPro" id="IPR029065">
    <property type="entry name" value="Enolase_C-like"/>
</dbReference>
<dbReference type="OrthoDB" id="243720at2"/>
<dbReference type="Pfam" id="PF13378">
    <property type="entry name" value="MR_MLE_C"/>
    <property type="match status" value="1"/>
</dbReference>
<dbReference type="AlphaFoldDB" id="A0A1P8WEP1"/>
<feature type="domain" description="Enolase C-terminal" evidence="1">
    <location>
        <begin position="227"/>
        <end position="454"/>
    </location>
</feature>
<evidence type="ECO:0000313" key="2">
    <source>
        <dbReference type="EMBL" id="APZ92534.1"/>
    </source>
</evidence>
<dbReference type="SUPFAM" id="SSF51604">
    <property type="entry name" value="Enolase C-terminal domain-like"/>
    <property type="match status" value="1"/>
</dbReference>
<gene>
    <name evidence="2" type="ORF">Fuma_02145</name>
</gene>
<evidence type="ECO:0000313" key="3">
    <source>
        <dbReference type="Proteomes" id="UP000187735"/>
    </source>
</evidence>
<evidence type="ECO:0000259" key="1">
    <source>
        <dbReference type="Pfam" id="PF13378"/>
    </source>
</evidence>